<dbReference type="STRING" id="64144.ENSATEP00000002981"/>
<reference evidence="12" key="1">
    <citation type="submission" date="2021-04" db="EMBL/GenBank/DDBJ databases">
        <authorList>
            <consortium name="Wellcome Sanger Institute Data Sharing"/>
        </authorList>
    </citation>
    <scope>NUCLEOTIDE SEQUENCE [LARGE SCALE GENOMIC DNA]</scope>
</reference>
<dbReference type="Gene3D" id="1.10.405.10">
    <property type="entry name" value="Guanine Nucleotide Dissociation Inhibitor, domain 1"/>
    <property type="match status" value="1"/>
</dbReference>
<dbReference type="InterPro" id="IPR050703">
    <property type="entry name" value="Flavin_MAO"/>
</dbReference>
<feature type="binding site" evidence="9">
    <location>
        <position position="352"/>
    </location>
    <ligand>
        <name>substrate</name>
    </ligand>
</feature>
<evidence type="ECO:0000256" key="8">
    <source>
        <dbReference type="ARBA" id="ARBA00048448"/>
    </source>
</evidence>
<feature type="binding site" evidence="9">
    <location>
        <position position="435"/>
    </location>
    <ligand>
        <name>FAD</name>
        <dbReference type="ChEBI" id="CHEBI:57692"/>
    </ligand>
</feature>
<protein>
    <recommendedName>
        <fullName evidence="10">Amine oxidase</fullName>
        <ecNumber evidence="10">1.4.3.-</ecNumber>
    </recommendedName>
</protein>
<keyword evidence="5" id="KW-1000">Mitochondrion outer membrane</keyword>
<dbReference type="GO" id="GO:0008131">
    <property type="term" value="F:primary methylamine oxidase activity"/>
    <property type="evidence" value="ECO:0007669"/>
    <property type="project" value="UniProtKB-ARBA"/>
</dbReference>
<evidence type="ECO:0000256" key="3">
    <source>
        <dbReference type="ARBA" id="ARBA00005995"/>
    </source>
</evidence>
<evidence type="ECO:0000256" key="5">
    <source>
        <dbReference type="ARBA" id="ARBA00022787"/>
    </source>
</evidence>
<accession>A0A3Q1IEZ0</accession>
<dbReference type="EC" id="1.4.3.-" evidence="10"/>
<dbReference type="InParanoid" id="A0A3Q1IEZ0"/>
<dbReference type="Gene3D" id="3.90.660.10">
    <property type="match status" value="1"/>
</dbReference>
<dbReference type="SUPFAM" id="SSF51905">
    <property type="entry name" value="FAD/NAD(P)-binding domain"/>
    <property type="match status" value="1"/>
</dbReference>
<dbReference type="RefSeq" id="XP_026195455.1">
    <property type="nucleotide sequence ID" value="XM_026339670.1"/>
</dbReference>
<evidence type="ECO:0000313" key="13">
    <source>
        <dbReference type="Proteomes" id="UP000265040"/>
    </source>
</evidence>
<evidence type="ECO:0000256" key="1">
    <source>
        <dbReference type="ARBA" id="ARBA00001974"/>
    </source>
</evidence>
<reference evidence="12" key="3">
    <citation type="submission" date="2025-09" db="UniProtKB">
        <authorList>
            <consortium name="Ensembl"/>
        </authorList>
    </citation>
    <scope>IDENTIFICATION</scope>
</reference>
<feature type="binding site" evidence="9">
    <location>
        <position position="16"/>
    </location>
    <ligand>
        <name>FAD</name>
        <dbReference type="ChEBI" id="CHEBI:57692"/>
    </ligand>
</feature>
<keyword evidence="5" id="KW-0496">Mitochondrion</keyword>
<dbReference type="PANTHER" id="PTHR43563">
    <property type="entry name" value="AMINE OXIDASE"/>
    <property type="match status" value="1"/>
</dbReference>
<name>A0A3Q1IEZ0_ANATE</name>
<dbReference type="OrthoDB" id="7777654at2759"/>
<comment type="subcellular location">
    <subcellularLocation>
        <location evidence="2">Mitochondrion outer membrane</location>
        <topology evidence="2">Single-pass type IV membrane protein</topology>
        <orientation evidence="2">Cytoplasmic side</orientation>
    </subcellularLocation>
</comment>
<dbReference type="GO" id="GO:0005741">
    <property type="term" value="C:mitochondrial outer membrane"/>
    <property type="evidence" value="ECO:0007669"/>
    <property type="project" value="UniProtKB-SubCell"/>
</dbReference>
<dbReference type="InterPro" id="IPR002937">
    <property type="entry name" value="Amino_oxidase"/>
</dbReference>
<dbReference type="Pfam" id="PF01593">
    <property type="entry name" value="Amino_oxidase"/>
    <property type="match status" value="1"/>
</dbReference>
<comment type="cofactor">
    <cofactor evidence="1 10">
        <name>FAD</name>
        <dbReference type="ChEBI" id="CHEBI:57692"/>
    </cofactor>
</comment>
<dbReference type="Proteomes" id="UP000265040">
    <property type="component" value="Chromosome 22"/>
</dbReference>
<feature type="domain" description="Amine oxidase" evidence="11">
    <location>
        <begin position="15"/>
        <end position="459"/>
    </location>
</feature>
<evidence type="ECO:0000256" key="2">
    <source>
        <dbReference type="ARBA" id="ARBA00004362"/>
    </source>
</evidence>
<dbReference type="PANTHER" id="PTHR43563:SF14">
    <property type="entry name" value="AMINE OXIDASE"/>
    <property type="match status" value="1"/>
</dbReference>
<dbReference type="AlphaFoldDB" id="A0A3Q1IEZ0"/>
<dbReference type="GeneID" id="113148143"/>
<dbReference type="InterPro" id="IPR001613">
    <property type="entry name" value="Flavin_amine_oxidase"/>
</dbReference>
<feature type="binding site" evidence="9">
    <location>
        <position position="245"/>
    </location>
    <ligand>
        <name>FAD</name>
        <dbReference type="ChEBI" id="CHEBI:57692"/>
    </ligand>
</feature>
<dbReference type="Ensembl" id="ENSATET00000003010.3">
    <property type="protein sequence ID" value="ENSATEP00000002981.2"/>
    <property type="gene ID" value="ENSATEG00000002098.3"/>
</dbReference>
<dbReference type="PRINTS" id="PR00757">
    <property type="entry name" value="AMINEOXDASEF"/>
</dbReference>
<dbReference type="InterPro" id="IPR036188">
    <property type="entry name" value="FAD/NAD-bd_sf"/>
</dbReference>
<dbReference type="GO" id="GO:0097621">
    <property type="term" value="F:monoamine oxidase activity"/>
    <property type="evidence" value="ECO:0007669"/>
    <property type="project" value="UniProtKB-EC"/>
</dbReference>
<organism evidence="12 13">
    <name type="scientific">Anabas testudineus</name>
    <name type="common">Climbing perch</name>
    <name type="synonym">Anthias testudineus</name>
    <dbReference type="NCBI Taxonomy" id="64144"/>
    <lineage>
        <taxon>Eukaryota</taxon>
        <taxon>Metazoa</taxon>
        <taxon>Chordata</taxon>
        <taxon>Craniata</taxon>
        <taxon>Vertebrata</taxon>
        <taxon>Euteleostomi</taxon>
        <taxon>Actinopterygii</taxon>
        <taxon>Neopterygii</taxon>
        <taxon>Teleostei</taxon>
        <taxon>Neoteleostei</taxon>
        <taxon>Acanthomorphata</taxon>
        <taxon>Anabantaria</taxon>
        <taxon>Anabantiformes</taxon>
        <taxon>Anabantoidei</taxon>
        <taxon>Anabantidae</taxon>
        <taxon>Anabas</taxon>
    </lineage>
</organism>
<keyword evidence="4 10" id="KW-0285">Flavoprotein</keyword>
<evidence type="ECO:0000256" key="7">
    <source>
        <dbReference type="ARBA" id="ARBA00023002"/>
    </source>
</evidence>
<comment type="similarity">
    <text evidence="3 10">Belongs to the flavin monoamine oxidase family.</text>
</comment>
<sequence>MTADMWDVIIVGAGLSGLSAAYLLKKRDAKLRILVLEGKDRVGGRTMTTEIPSANGVDHWDFGGQWVGSTQTHVLELIKELGLETYPQFNIGKKVLHVGGPSAKVRTYRTSTPALSPLVLLDFTQLIWKIDRLCATVCVQDPLKTPFAVDLDSMTLHSYIEQHAWTSELKDEMGLFSRTLSGMEPSQMSFLFFLLYAKAAGGVLRLLESTPGSAQELKIKGGTQQLSECLAERVGWKNVRLGSAVTAIWQDAEHARVTTATDTLLCRAVIVTCPPHLAAKIHYEPALPSQREFLTQNMPMGHMIKFIITYQTAFWKEKDFSGEIVAGSSTNCPFSATFDATSPSGNAALVGFIAGKQASQWSSKEAGERREAVLSSLVKYLGPEAASFIHYEEKDWAKEDYSGGCPVNVMAPGLLTYYHPSLTKPCGRIHWAGTETATEWCGYMSGAIQAGQRAALEVLAELCPTTLTQDEQEALWHNEAVNSHAQQTPSTNLMYLSTSKAVVITALTIGAALLLARRPNVLQNLKIYFTNVFSKTKSYTFLF</sequence>
<dbReference type="Gene3D" id="3.50.50.60">
    <property type="entry name" value="FAD/NAD(P)-binding domain"/>
    <property type="match status" value="1"/>
</dbReference>
<comment type="catalytic activity">
    <reaction evidence="8">
        <text>a secondary aliphatic amine + O2 + H2O = a primary amine + an aldehyde + H2O2</text>
        <dbReference type="Rhea" id="RHEA:26414"/>
        <dbReference type="ChEBI" id="CHEBI:15377"/>
        <dbReference type="ChEBI" id="CHEBI:15379"/>
        <dbReference type="ChEBI" id="CHEBI:16240"/>
        <dbReference type="ChEBI" id="CHEBI:17478"/>
        <dbReference type="ChEBI" id="CHEBI:58855"/>
        <dbReference type="ChEBI" id="CHEBI:65296"/>
        <dbReference type="EC" id="1.4.3.4"/>
    </reaction>
</comment>
<evidence type="ECO:0000256" key="9">
    <source>
        <dbReference type="PIRSR" id="PIRSR601613-1"/>
    </source>
</evidence>
<keyword evidence="6 10" id="KW-0274">FAD</keyword>
<evidence type="ECO:0000256" key="10">
    <source>
        <dbReference type="RuleBase" id="RU362067"/>
    </source>
</evidence>
<keyword evidence="13" id="KW-1185">Reference proteome</keyword>
<keyword evidence="5" id="KW-0472">Membrane</keyword>
<proteinExistence type="inferred from homology"/>
<evidence type="ECO:0000256" key="4">
    <source>
        <dbReference type="ARBA" id="ARBA00022630"/>
    </source>
</evidence>
<dbReference type="SUPFAM" id="SSF54373">
    <property type="entry name" value="FAD-linked reductases, C-terminal domain"/>
    <property type="match status" value="1"/>
</dbReference>
<evidence type="ECO:0000256" key="6">
    <source>
        <dbReference type="ARBA" id="ARBA00022827"/>
    </source>
</evidence>
<evidence type="ECO:0000313" key="12">
    <source>
        <dbReference type="Ensembl" id="ENSATEP00000002981.2"/>
    </source>
</evidence>
<reference evidence="12" key="2">
    <citation type="submission" date="2025-08" db="UniProtKB">
        <authorList>
            <consortium name="Ensembl"/>
        </authorList>
    </citation>
    <scope>IDENTIFICATION</scope>
</reference>
<keyword evidence="7 10" id="KW-0560">Oxidoreductase</keyword>
<evidence type="ECO:0000259" key="11">
    <source>
        <dbReference type="Pfam" id="PF01593"/>
    </source>
</evidence>
<dbReference type="GeneTree" id="ENSGT00940000166792"/>